<dbReference type="AlphaFoldDB" id="A0A5B6TK36"/>
<evidence type="ECO:0000313" key="2">
    <source>
        <dbReference type="Proteomes" id="UP000324133"/>
    </source>
</evidence>
<keyword evidence="2" id="KW-1185">Reference proteome</keyword>
<organism evidence="1 2">
    <name type="scientific">Rufibacter hautae</name>
    <dbReference type="NCBI Taxonomy" id="2595005"/>
    <lineage>
        <taxon>Bacteria</taxon>
        <taxon>Pseudomonadati</taxon>
        <taxon>Bacteroidota</taxon>
        <taxon>Cytophagia</taxon>
        <taxon>Cytophagales</taxon>
        <taxon>Hymenobacteraceae</taxon>
        <taxon>Rufibacter</taxon>
    </lineage>
</organism>
<comment type="caution">
    <text evidence="1">The sequence shown here is derived from an EMBL/GenBank/DDBJ whole genome shotgun (WGS) entry which is preliminary data.</text>
</comment>
<dbReference type="Pfam" id="PF22000">
    <property type="entry name" value="DUF6929"/>
    <property type="match status" value="1"/>
</dbReference>
<gene>
    <name evidence="1" type="ORF">FOA19_03385</name>
</gene>
<proteinExistence type="predicted"/>
<dbReference type="EMBL" id="VKKY01000001">
    <property type="protein sequence ID" value="KAA3439735.1"/>
    <property type="molecule type" value="Genomic_DNA"/>
</dbReference>
<evidence type="ECO:0000313" key="1">
    <source>
        <dbReference type="EMBL" id="KAA3439735.1"/>
    </source>
</evidence>
<reference evidence="1 2" key="1">
    <citation type="submission" date="2019-07" db="EMBL/GenBank/DDBJ databases">
        <title>Rufibacter sp. nov., isolated from lake sediment.</title>
        <authorList>
            <person name="Qu J.-H."/>
        </authorList>
    </citation>
    <scope>NUCLEOTIDE SEQUENCE [LARGE SCALE GENOMIC DNA]</scope>
    <source>
        <strain evidence="1 2">NBS58-1</strain>
    </source>
</reference>
<sequence length="320" mass="34170">MTVFSSGCQSSSDSAPPTAVVTQKMVLEGVPSASGIERVGDQYYVIGDDSPYLFCLNAQFKVVQKVSLMEASSLVGGRIPKPVKPDLEAITSVMLEGQPYLFIVGSGSTSMRNVGYLVPITRQGAGKPVQVPLEKLYSQLRQNKAITGGAALNIEGLSSDEEYLYLLQRFAPGGHNVLITYTLSSITSFLRGRGEAPKPSTIQPWALPDLAQIKTGFSGMATGLGGRLLFTASAEETPNAVLDGEVYGSLVGWLKAHPEGSSQATLPETVVPVKEKDGSILKSKIESICILDEHRHHLEAVAVADNDNGTSELVVLTFNW</sequence>
<protein>
    <submittedName>
        <fullName evidence="1">Uncharacterized protein</fullName>
    </submittedName>
</protein>
<dbReference type="InterPro" id="IPR053851">
    <property type="entry name" value="DUF6929"/>
</dbReference>
<accession>A0A5B6TK36</accession>
<dbReference type="OrthoDB" id="6710009at2"/>
<dbReference type="RefSeq" id="WP_149089375.1">
    <property type="nucleotide sequence ID" value="NZ_VKKY01000001.1"/>
</dbReference>
<name>A0A5B6TK36_9BACT</name>
<dbReference type="Proteomes" id="UP000324133">
    <property type="component" value="Unassembled WGS sequence"/>
</dbReference>